<dbReference type="RefSeq" id="WP_121211347.1">
    <property type="nucleotide sequence ID" value="NZ_RBIM01000004.1"/>
</dbReference>
<evidence type="ECO:0000313" key="1">
    <source>
        <dbReference type="EMBL" id="RKQ96794.1"/>
    </source>
</evidence>
<evidence type="ECO:0000313" key="2">
    <source>
        <dbReference type="Proteomes" id="UP000273675"/>
    </source>
</evidence>
<accession>A0A495D4G2</accession>
<dbReference type="AlphaFoldDB" id="A0A495D4G2"/>
<organism evidence="1 2">
    <name type="scientific">Maricaulis maris</name>
    <dbReference type="NCBI Taxonomy" id="74318"/>
    <lineage>
        <taxon>Bacteria</taxon>
        <taxon>Pseudomonadati</taxon>
        <taxon>Pseudomonadota</taxon>
        <taxon>Alphaproteobacteria</taxon>
        <taxon>Maricaulales</taxon>
        <taxon>Maricaulaceae</taxon>
        <taxon>Maricaulis</taxon>
    </lineage>
</organism>
<proteinExistence type="predicted"/>
<gene>
    <name evidence="1" type="ORF">C7435_2128</name>
</gene>
<comment type="caution">
    <text evidence="1">The sequence shown here is derived from an EMBL/GenBank/DDBJ whole genome shotgun (WGS) entry which is preliminary data.</text>
</comment>
<evidence type="ECO:0008006" key="3">
    <source>
        <dbReference type="Google" id="ProtNLM"/>
    </source>
</evidence>
<dbReference type="Proteomes" id="UP000273675">
    <property type="component" value="Unassembled WGS sequence"/>
</dbReference>
<dbReference type="EMBL" id="RBIM01000004">
    <property type="protein sequence ID" value="RKQ96794.1"/>
    <property type="molecule type" value="Genomic_DNA"/>
</dbReference>
<protein>
    <recommendedName>
        <fullName evidence="3">DUF2946 domain-containing protein</fullName>
    </recommendedName>
</protein>
<name>A0A495D4G2_9PROT</name>
<reference evidence="1 2" key="1">
    <citation type="submission" date="2018-10" db="EMBL/GenBank/DDBJ databases">
        <title>Genomic Encyclopedia of Type Strains, Phase IV (KMG-IV): sequencing the most valuable type-strain genomes for metagenomic binning, comparative biology and taxonomic classification.</title>
        <authorList>
            <person name="Goeker M."/>
        </authorList>
    </citation>
    <scope>NUCLEOTIDE SEQUENCE [LARGE SCALE GENOMIC DNA]</scope>
    <source>
        <strain evidence="1 2">DSM 4734</strain>
    </source>
</reference>
<sequence>MIFDRLRSALLALVIAWSAIFPFAAEAMERVSGDNGWLLCAGQVRSSISDADAANLAILSQLAGAGAPRDATLPMSCDDCLSCPPLALSVPTLSHAPVPAARAQPSTVAVQTVPFAAVRTLRPEPRAPPRIDLI</sequence>